<dbReference type="GO" id="GO:0007018">
    <property type="term" value="P:microtubule-based movement"/>
    <property type="evidence" value="ECO:0007669"/>
    <property type="project" value="InterPro"/>
</dbReference>
<dbReference type="PROSITE" id="PS50067">
    <property type="entry name" value="KINESIN_MOTOR_2"/>
    <property type="match status" value="1"/>
</dbReference>
<dbReference type="InterPro" id="IPR027417">
    <property type="entry name" value="P-loop_NTPase"/>
</dbReference>
<dbReference type="PANTHER" id="PTHR47970:SF12">
    <property type="entry name" value="KINESIN FAMILY MEMBER 11"/>
    <property type="match status" value="1"/>
</dbReference>
<dbReference type="GO" id="GO:0005524">
    <property type="term" value="F:ATP binding"/>
    <property type="evidence" value="ECO:0007669"/>
    <property type="project" value="UniProtKB-UniRule"/>
</dbReference>
<feature type="compositionally biased region" description="Basic and acidic residues" evidence="7">
    <location>
        <begin position="886"/>
        <end position="898"/>
    </location>
</feature>
<keyword evidence="3 5" id="KW-0505">Motor protein</keyword>
<feature type="compositionally biased region" description="Low complexity" evidence="7">
    <location>
        <begin position="31"/>
        <end position="40"/>
    </location>
</feature>
<dbReference type="Gene3D" id="1.10.287.1490">
    <property type="match status" value="1"/>
</dbReference>
<accession>A0A7G2CME6</accession>
<keyword evidence="5" id="KW-0067">ATP-binding</keyword>
<dbReference type="Proteomes" id="UP000515908">
    <property type="component" value="Chromosome 14"/>
</dbReference>
<comment type="subcellular location">
    <subcellularLocation>
        <location evidence="1">Cytoplasm</location>
        <location evidence="1">Cytoskeleton</location>
    </subcellularLocation>
</comment>
<dbReference type="EMBL" id="LR877158">
    <property type="protein sequence ID" value="CAD2219442.1"/>
    <property type="molecule type" value="Genomic_DNA"/>
</dbReference>
<dbReference type="GO" id="GO:0008574">
    <property type="term" value="F:plus-end-directed microtubule motor activity"/>
    <property type="evidence" value="ECO:0007669"/>
    <property type="project" value="TreeGrafter"/>
</dbReference>
<gene>
    <name evidence="9" type="ORF">ADEAN_000694700</name>
</gene>
<evidence type="ECO:0000256" key="7">
    <source>
        <dbReference type="SAM" id="MobiDB-lite"/>
    </source>
</evidence>
<feature type="compositionally biased region" description="Polar residues" evidence="7">
    <location>
        <begin position="43"/>
        <end position="63"/>
    </location>
</feature>
<evidence type="ECO:0000256" key="5">
    <source>
        <dbReference type="PROSITE-ProRule" id="PRU00283"/>
    </source>
</evidence>
<dbReference type="GO" id="GO:0072686">
    <property type="term" value="C:mitotic spindle"/>
    <property type="evidence" value="ECO:0007669"/>
    <property type="project" value="TreeGrafter"/>
</dbReference>
<feature type="region of interest" description="Disordered" evidence="7">
    <location>
        <begin position="879"/>
        <end position="915"/>
    </location>
</feature>
<dbReference type="VEuPathDB" id="TriTrypDB:ADEAN_000694700"/>
<dbReference type="InterPro" id="IPR036961">
    <property type="entry name" value="Kinesin_motor_dom_sf"/>
</dbReference>
<evidence type="ECO:0000259" key="8">
    <source>
        <dbReference type="PROSITE" id="PS50067"/>
    </source>
</evidence>
<comment type="similarity">
    <text evidence="5">Belongs to the TRAFAC class myosin-kinesin ATPase superfamily. Kinesin family.</text>
</comment>
<feature type="coiled-coil region" evidence="6">
    <location>
        <begin position="514"/>
        <end position="609"/>
    </location>
</feature>
<feature type="binding site" evidence="5">
    <location>
        <begin position="164"/>
        <end position="171"/>
    </location>
    <ligand>
        <name>ATP</name>
        <dbReference type="ChEBI" id="CHEBI:30616"/>
    </ligand>
</feature>
<feature type="domain" description="Kinesin motor" evidence="8">
    <location>
        <begin position="73"/>
        <end position="414"/>
    </location>
</feature>
<evidence type="ECO:0000256" key="6">
    <source>
        <dbReference type="SAM" id="Coils"/>
    </source>
</evidence>
<dbReference type="GO" id="GO:0051231">
    <property type="term" value="P:spindle elongation"/>
    <property type="evidence" value="ECO:0007669"/>
    <property type="project" value="TreeGrafter"/>
</dbReference>
<evidence type="ECO:0000313" key="10">
    <source>
        <dbReference type="Proteomes" id="UP000515908"/>
    </source>
</evidence>
<name>A0A7G2CME6_9TRYP</name>
<dbReference type="SUPFAM" id="SSF57997">
    <property type="entry name" value="Tropomyosin"/>
    <property type="match status" value="1"/>
</dbReference>
<reference evidence="9 10" key="1">
    <citation type="submission" date="2020-08" db="EMBL/GenBank/DDBJ databases">
        <authorList>
            <person name="Newling K."/>
            <person name="Davey J."/>
            <person name="Forrester S."/>
        </authorList>
    </citation>
    <scope>NUCLEOTIDE SEQUENCE [LARGE SCALE GENOMIC DNA]</scope>
    <source>
        <strain evidence="10">Crithidia deanei Carvalho (ATCC PRA-265)</strain>
    </source>
</reference>
<keyword evidence="2" id="KW-0963">Cytoplasm</keyword>
<dbReference type="FunFam" id="3.40.850.10:FF:000133">
    <property type="entry name" value="Putative kinesin"/>
    <property type="match status" value="1"/>
</dbReference>
<dbReference type="CDD" id="cd00106">
    <property type="entry name" value="KISc"/>
    <property type="match status" value="1"/>
</dbReference>
<proteinExistence type="inferred from homology"/>
<dbReference type="InterPro" id="IPR047149">
    <property type="entry name" value="KIF11-like"/>
</dbReference>
<evidence type="ECO:0000256" key="1">
    <source>
        <dbReference type="ARBA" id="ARBA00004245"/>
    </source>
</evidence>
<dbReference type="SMART" id="SM00129">
    <property type="entry name" value="KISc"/>
    <property type="match status" value="1"/>
</dbReference>
<feature type="region of interest" description="Disordered" evidence="7">
    <location>
        <begin position="928"/>
        <end position="956"/>
    </location>
</feature>
<feature type="compositionally biased region" description="Basic and acidic residues" evidence="7">
    <location>
        <begin position="935"/>
        <end position="947"/>
    </location>
</feature>
<dbReference type="PRINTS" id="PR00380">
    <property type="entry name" value="KINESINHEAVY"/>
</dbReference>
<dbReference type="PANTHER" id="PTHR47970">
    <property type="entry name" value="KINESIN-LIKE PROTEIN KIF11"/>
    <property type="match status" value="1"/>
</dbReference>
<protein>
    <submittedName>
        <fullName evidence="9">Microtubule binding/Kinesin motor domain containing protein, putative</fullName>
    </submittedName>
</protein>
<keyword evidence="6" id="KW-0175">Coiled coil</keyword>
<dbReference type="SUPFAM" id="SSF52540">
    <property type="entry name" value="P-loop containing nucleoside triphosphate hydrolases"/>
    <property type="match status" value="1"/>
</dbReference>
<evidence type="ECO:0000256" key="3">
    <source>
        <dbReference type="ARBA" id="ARBA00023175"/>
    </source>
</evidence>
<evidence type="ECO:0000256" key="2">
    <source>
        <dbReference type="ARBA" id="ARBA00022490"/>
    </source>
</evidence>
<evidence type="ECO:0000313" key="9">
    <source>
        <dbReference type="EMBL" id="CAD2219442.1"/>
    </source>
</evidence>
<feature type="region of interest" description="Disordered" evidence="7">
    <location>
        <begin position="1"/>
        <end position="71"/>
    </location>
</feature>
<sequence>MPPRSPPPASARETPSKQAAASPGKFERSSSKTGSKAGAAFERSNSTTGSKNTFKRSNSSNSGLKKGDQKNNRVNVYVRVRAFRDDETGDLQNLAVDMKDDAVEVNVPKKGPFKFSFDGCFWSNDRPCPSGKGYSNQEDVFDVVGRPMVENALAGYNAAVMSYGQTGSGKTYTSFGPAGSLGTAAEGLVPRVCNMLFLRAASGAKNGVTYTVKASMLEVYLEEVYDLLNHRKQLSLRHEADTNSFQVVGNKAIPVHNYNDVMNVLNKAEPLRTFAATNIHDHSSRAHTLFMLEVTTKFSGGEIKPRCAKILLADLAGCERIKLAGTEDGIAFQQARNINLSLLTLGSCIEAVASRGSDPNRSIPEFRNSKLTMLLKDYLGGNSVSSMMITIGPSSADSNLSVQTLRFGDRAKQITTHAKVNTVEHDNSAHDEVYLSDKLRDEYNRRKEALYQEYQLNSAMEKHLARMTEINELLKNADEDMQLHLTAELDTIQKSFKDAEYQREIQKQIIHGDYYFMEDEVKQLSAKLQQIKEEYEEQMESLLGAEAGRFDDMKRDYEKNLNELKKEIQKLRDENSTLKSENNAKTAEIKDLMDNISALQEQYDLLKKDTSIQINELNAKQERTQSLLLSSEAEAVDQRKESQQVQQDLETKISALTAQLNSTTESLKETNAALDNTQTELQARGAAADHLGEELEETKEQLQETAAKLADTEGQLEETAAKLADTEEQLQARGAAADHLGEELEETKEQLQETAAKLADTEGQLEETAAKLADTEEQLQARGAAADHLGEELEETKEQLQETAAKLADTEGQLEETAAKLADTEEQLQARGAAADHLGEELEETKEQLQETAAKLADTEGQLEETAAKLADTEEQLQARGAAADHLGEELEETKEQLQETAAKLADTEGQLEETAAKLADTEEQLQARGAAADHLGEELEETKEQLQETAAKLPH</sequence>
<organism evidence="9 10">
    <name type="scientific">Angomonas deanei</name>
    <dbReference type="NCBI Taxonomy" id="59799"/>
    <lineage>
        <taxon>Eukaryota</taxon>
        <taxon>Discoba</taxon>
        <taxon>Euglenozoa</taxon>
        <taxon>Kinetoplastea</taxon>
        <taxon>Metakinetoplastina</taxon>
        <taxon>Trypanosomatida</taxon>
        <taxon>Trypanosomatidae</taxon>
        <taxon>Strigomonadinae</taxon>
        <taxon>Angomonas</taxon>
    </lineage>
</organism>
<keyword evidence="4" id="KW-0206">Cytoskeleton</keyword>
<dbReference type="GO" id="GO:0090307">
    <property type="term" value="P:mitotic spindle assembly"/>
    <property type="evidence" value="ECO:0007669"/>
    <property type="project" value="TreeGrafter"/>
</dbReference>
<keyword evidence="10" id="KW-1185">Reference proteome</keyword>
<dbReference type="GO" id="GO:0008017">
    <property type="term" value="F:microtubule binding"/>
    <property type="evidence" value="ECO:0007669"/>
    <property type="project" value="InterPro"/>
</dbReference>
<evidence type="ECO:0000256" key="4">
    <source>
        <dbReference type="ARBA" id="ARBA00023212"/>
    </source>
</evidence>
<dbReference type="Pfam" id="PF00225">
    <property type="entry name" value="Kinesin"/>
    <property type="match status" value="1"/>
</dbReference>
<dbReference type="AlphaFoldDB" id="A0A7G2CME6"/>
<keyword evidence="5" id="KW-0547">Nucleotide-binding</keyword>
<dbReference type="Gene3D" id="3.40.850.10">
    <property type="entry name" value="Kinesin motor domain"/>
    <property type="match status" value="1"/>
</dbReference>
<dbReference type="GO" id="GO:0005876">
    <property type="term" value="C:spindle microtubule"/>
    <property type="evidence" value="ECO:0007669"/>
    <property type="project" value="TreeGrafter"/>
</dbReference>
<dbReference type="InterPro" id="IPR001752">
    <property type="entry name" value="Kinesin_motor_dom"/>
</dbReference>